<evidence type="ECO:0000313" key="1">
    <source>
        <dbReference type="EMBL" id="MCU6793955.1"/>
    </source>
</evidence>
<name>A0ABT2UH42_9BACL</name>
<reference evidence="1 2" key="1">
    <citation type="submission" date="2022-09" db="EMBL/GenBank/DDBJ databases">
        <authorList>
            <person name="Han X.L."/>
            <person name="Wang Q."/>
            <person name="Lu T."/>
        </authorList>
    </citation>
    <scope>NUCLEOTIDE SEQUENCE [LARGE SCALE GENOMIC DNA]</scope>
    <source>
        <strain evidence="1 2">WQ 127069</strain>
    </source>
</reference>
<evidence type="ECO:0000313" key="2">
    <source>
        <dbReference type="Proteomes" id="UP001652445"/>
    </source>
</evidence>
<accession>A0ABT2UH42</accession>
<dbReference type="EMBL" id="JAOQIO010000069">
    <property type="protein sequence ID" value="MCU6793955.1"/>
    <property type="molecule type" value="Genomic_DNA"/>
</dbReference>
<protein>
    <recommendedName>
        <fullName evidence="3">Lipoprotein</fullName>
    </recommendedName>
</protein>
<dbReference type="RefSeq" id="WP_262685180.1">
    <property type="nucleotide sequence ID" value="NZ_JAOQIO010000069.1"/>
</dbReference>
<sequence>MRSFIMSMLLISLLGLLGCSEQRQFKGESINWSVACSVTAKDKSYEIRYIGQESQPDTTVQYAFKESRNFQNSGESKGSFKNKIISGTSTMNSPYFDEDHFTLHVQWNDKEETVRVVKQ</sequence>
<dbReference type="Proteomes" id="UP001652445">
    <property type="component" value="Unassembled WGS sequence"/>
</dbReference>
<organism evidence="1 2">
    <name type="scientific">Paenibacillus baimaensis</name>
    <dbReference type="NCBI Taxonomy" id="2982185"/>
    <lineage>
        <taxon>Bacteria</taxon>
        <taxon>Bacillati</taxon>
        <taxon>Bacillota</taxon>
        <taxon>Bacilli</taxon>
        <taxon>Bacillales</taxon>
        <taxon>Paenibacillaceae</taxon>
        <taxon>Paenibacillus</taxon>
    </lineage>
</organism>
<keyword evidence="2" id="KW-1185">Reference proteome</keyword>
<comment type="caution">
    <text evidence="1">The sequence shown here is derived from an EMBL/GenBank/DDBJ whole genome shotgun (WGS) entry which is preliminary data.</text>
</comment>
<gene>
    <name evidence="1" type="ORF">OB236_17770</name>
</gene>
<evidence type="ECO:0008006" key="3">
    <source>
        <dbReference type="Google" id="ProtNLM"/>
    </source>
</evidence>
<proteinExistence type="predicted"/>
<dbReference type="PROSITE" id="PS51257">
    <property type="entry name" value="PROKAR_LIPOPROTEIN"/>
    <property type="match status" value="1"/>
</dbReference>